<accession>A0A0N4ZXZ2</accession>
<dbReference type="AlphaFoldDB" id="A0A0N4ZXZ2"/>
<feature type="region of interest" description="Disordered" evidence="1">
    <location>
        <begin position="61"/>
        <end position="111"/>
    </location>
</feature>
<proteinExistence type="predicted"/>
<sequence>MPDTREDNKLEQDKPNRASSQRFPVKGSAFPYIKESVRAVLKPDKYKRIAQKSEYFLERSLERTRGQTFSDKTDYLPGGKNNKNFQPLGQDKKMNNEEGDESKENNNSSMEKKSLIKKVVDFFKIKKKKSIPPVSTSYSELEPAEVVERSNRILARQKLRRQRKKVTNNVYKKAKSTCYGNRSVEPGSITEMVPFNGYNFNEGYNKLVQQVKEDNEKINLLMVKCNCPCQIGDIIVDKNKNITFIFKRSPLLNLLLYQDEIVRFNGENIEVEGDELSLPVESCQNVDLLIRRRGRSTAVPFKRQSHINLDMEYGYFYFVVTVPRIKKHAIGIEFHNTPADGVIIQNVIENTVGYYLFSQGDYICDINGVSIKTAEEANKMINEDETTFPTFSCVIKRSSAKSTQLKVVKNLFDNPMVVMRGDVLAIAKREENKLLRNDMKKKKNKTVLKNTALVETYSDKVSKRKSILKKLDKAKSEKSTMTCQPTQYTSKIKSCAIKIQEKPKTCEVQSDIENVVFANPVPKKMTFDERII</sequence>
<name>A0A0N4ZXZ2_PARTI</name>
<dbReference type="SUPFAM" id="SSF50156">
    <property type="entry name" value="PDZ domain-like"/>
    <property type="match status" value="1"/>
</dbReference>
<dbReference type="WBParaSite" id="PTRK_0001366400.1">
    <property type="protein sequence ID" value="PTRK_0001366400.1"/>
    <property type="gene ID" value="PTRK_0001366400"/>
</dbReference>
<evidence type="ECO:0000313" key="2">
    <source>
        <dbReference type="Proteomes" id="UP000038045"/>
    </source>
</evidence>
<protein>
    <submittedName>
        <fullName evidence="3">PDZ domain-containing protein</fullName>
    </submittedName>
</protein>
<keyword evidence="2" id="KW-1185">Reference proteome</keyword>
<organism evidence="2 3">
    <name type="scientific">Parastrongyloides trichosuri</name>
    <name type="common">Possum-specific nematode worm</name>
    <dbReference type="NCBI Taxonomy" id="131310"/>
    <lineage>
        <taxon>Eukaryota</taxon>
        <taxon>Metazoa</taxon>
        <taxon>Ecdysozoa</taxon>
        <taxon>Nematoda</taxon>
        <taxon>Chromadorea</taxon>
        <taxon>Rhabditida</taxon>
        <taxon>Tylenchina</taxon>
        <taxon>Panagrolaimomorpha</taxon>
        <taxon>Strongyloidoidea</taxon>
        <taxon>Strongyloididae</taxon>
        <taxon>Parastrongyloides</taxon>
    </lineage>
</organism>
<dbReference type="Proteomes" id="UP000038045">
    <property type="component" value="Unplaced"/>
</dbReference>
<dbReference type="PANTHER" id="PTHR31327">
    <property type="entry name" value="SPERM MEIOSIS PDZ DOMAIN CONTAINING PROTEINS-RELATED"/>
    <property type="match status" value="1"/>
</dbReference>
<evidence type="ECO:0000256" key="1">
    <source>
        <dbReference type="SAM" id="MobiDB-lite"/>
    </source>
</evidence>
<reference evidence="3" key="1">
    <citation type="submission" date="2017-02" db="UniProtKB">
        <authorList>
            <consortium name="WormBaseParasite"/>
        </authorList>
    </citation>
    <scope>IDENTIFICATION</scope>
</reference>
<feature type="compositionally biased region" description="Basic and acidic residues" evidence="1">
    <location>
        <begin position="1"/>
        <end position="16"/>
    </location>
</feature>
<feature type="region of interest" description="Disordered" evidence="1">
    <location>
        <begin position="1"/>
        <end position="26"/>
    </location>
</feature>
<dbReference type="InterPro" id="IPR040264">
    <property type="entry name" value="T15H9.4-like"/>
</dbReference>
<evidence type="ECO:0000313" key="3">
    <source>
        <dbReference type="WBParaSite" id="PTRK_0001366400.1"/>
    </source>
</evidence>
<dbReference type="InterPro" id="IPR036034">
    <property type="entry name" value="PDZ_sf"/>
</dbReference>